<organism evidence="3 4">
    <name type="scientific">Tigheibacillus jepli</name>
    <dbReference type="NCBI Taxonomy" id="3035914"/>
    <lineage>
        <taxon>Bacteria</taxon>
        <taxon>Bacillati</taxon>
        <taxon>Bacillota</taxon>
        <taxon>Bacilli</taxon>
        <taxon>Bacillales</taxon>
        <taxon>Bacillaceae</taxon>
        <taxon>Tigheibacillus</taxon>
    </lineage>
</organism>
<evidence type="ECO:0000256" key="2">
    <source>
        <dbReference type="RuleBase" id="RU003707"/>
    </source>
</evidence>
<keyword evidence="4" id="KW-1185">Reference proteome</keyword>
<protein>
    <submittedName>
        <fullName evidence="3">Enoyl-CoA hydratase</fullName>
        <ecNumber evidence="3">4.2.1.17</ecNumber>
    </submittedName>
</protein>
<evidence type="ECO:0000313" key="4">
    <source>
        <dbReference type="Proteomes" id="UP001228376"/>
    </source>
</evidence>
<dbReference type="EC" id="4.2.1.17" evidence="3"/>
<evidence type="ECO:0000256" key="1">
    <source>
        <dbReference type="ARBA" id="ARBA00005254"/>
    </source>
</evidence>
<keyword evidence="3" id="KW-0456">Lyase</keyword>
<dbReference type="NCBIfam" id="NF005803">
    <property type="entry name" value="PRK07658.1"/>
    <property type="match status" value="1"/>
</dbReference>
<name>A0ABU5CIQ7_9BACI</name>
<dbReference type="InterPro" id="IPR001753">
    <property type="entry name" value="Enoyl-CoA_hydra/iso"/>
</dbReference>
<dbReference type="PANTHER" id="PTHR11941">
    <property type="entry name" value="ENOYL-COA HYDRATASE-RELATED"/>
    <property type="match status" value="1"/>
</dbReference>
<dbReference type="InterPro" id="IPR018376">
    <property type="entry name" value="Enoyl-CoA_hyd/isom_CS"/>
</dbReference>
<dbReference type="Pfam" id="PF00378">
    <property type="entry name" value="ECH_1"/>
    <property type="match status" value="1"/>
</dbReference>
<comment type="caution">
    <text evidence="3">The sequence shown here is derived from an EMBL/GenBank/DDBJ whole genome shotgun (WGS) entry which is preliminary data.</text>
</comment>
<dbReference type="CDD" id="cd06558">
    <property type="entry name" value="crotonase-like"/>
    <property type="match status" value="1"/>
</dbReference>
<dbReference type="GO" id="GO:0004300">
    <property type="term" value="F:enoyl-CoA hydratase activity"/>
    <property type="evidence" value="ECO:0007669"/>
    <property type="project" value="UniProtKB-EC"/>
</dbReference>
<sequence>MLSYEKTDHIARLTLNNPPANALSSTMLNELADRLDKIEKDQTIKVVLIKGEGRFFCAGADIKEFTALQQASDFEELSKQGQRLFDRMENFSVPIIAAIHGAALGGGLEMAMACHIRYASENAKLGLPEMNLGIIPGFAGSQRLPRYVGNAKAYEMILSGAPISGKEAVAFGLVNKALTEDVLFSEAEKLASMIAEKSKPAIQRIMQLIPYANTTAFADGSNAEAKAFGEIFGSDDATEGIQAFLEKRKPIFTDK</sequence>
<dbReference type="SUPFAM" id="SSF52096">
    <property type="entry name" value="ClpP/crotonase"/>
    <property type="match status" value="1"/>
</dbReference>
<proteinExistence type="inferred from homology"/>
<dbReference type="Gene3D" id="3.90.226.10">
    <property type="entry name" value="2-enoyl-CoA Hydratase, Chain A, domain 1"/>
    <property type="match status" value="1"/>
</dbReference>
<dbReference type="PROSITE" id="PS00166">
    <property type="entry name" value="ENOYL_COA_HYDRATASE"/>
    <property type="match status" value="1"/>
</dbReference>
<dbReference type="EMBL" id="JAROCA020000001">
    <property type="protein sequence ID" value="MDY0405413.1"/>
    <property type="molecule type" value="Genomic_DNA"/>
</dbReference>
<dbReference type="PANTHER" id="PTHR11941:SF175">
    <property type="entry name" value="ENOYL-COA HYDRATASE-RELATED"/>
    <property type="match status" value="1"/>
</dbReference>
<dbReference type="InterPro" id="IPR029045">
    <property type="entry name" value="ClpP/crotonase-like_dom_sf"/>
</dbReference>
<comment type="similarity">
    <text evidence="1 2">Belongs to the enoyl-CoA hydratase/isomerase family.</text>
</comment>
<dbReference type="RefSeq" id="WP_306065512.1">
    <property type="nucleotide sequence ID" value="NZ_JAROCA020000001.1"/>
</dbReference>
<gene>
    <name evidence="3" type="ORF">P5G51_008365</name>
</gene>
<accession>A0ABU5CIQ7</accession>
<reference evidence="3 4" key="1">
    <citation type="submission" date="2023-10" db="EMBL/GenBank/DDBJ databases">
        <title>179-bfca-hs.</title>
        <authorList>
            <person name="Miliotis G."/>
            <person name="Sengupta P."/>
            <person name="Hameed A."/>
            <person name="Chuvochina M."/>
            <person name="Mcdonagh F."/>
            <person name="Simpson A.C."/>
            <person name="Singh N.K."/>
            <person name="Rekha P.D."/>
            <person name="Raman K."/>
            <person name="Hugenholtz P."/>
            <person name="Venkateswaran K."/>
        </authorList>
    </citation>
    <scope>NUCLEOTIDE SEQUENCE [LARGE SCALE GENOMIC DNA]</scope>
    <source>
        <strain evidence="3 4">179-BFC-A-HS</strain>
    </source>
</reference>
<evidence type="ECO:0000313" key="3">
    <source>
        <dbReference type="EMBL" id="MDY0405413.1"/>
    </source>
</evidence>
<dbReference type="Proteomes" id="UP001228376">
    <property type="component" value="Unassembled WGS sequence"/>
</dbReference>